<feature type="region of interest" description="Disordered" evidence="1">
    <location>
        <begin position="634"/>
        <end position="709"/>
    </location>
</feature>
<dbReference type="Proteomes" id="UP000237144">
    <property type="component" value="Unassembled WGS sequence"/>
</dbReference>
<feature type="domain" description="PH" evidence="2">
    <location>
        <begin position="486"/>
        <end position="619"/>
    </location>
</feature>
<feature type="region of interest" description="Disordered" evidence="1">
    <location>
        <begin position="357"/>
        <end position="436"/>
    </location>
</feature>
<evidence type="ECO:0000313" key="3">
    <source>
        <dbReference type="EMBL" id="POY76374.1"/>
    </source>
</evidence>
<dbReference type="SUPFAM" id="SSF50729">
    <property type="entry name" value="PH domain-like"/>
    <property type="match status" value="2"/>
</dbReference>
<dbReference type="PANTHER" id="PTHR14336">
    <property type="entry name" value="TANDEM PH DOMAIN CONTAINING PROTEIN"/>
    <property type="match status" value="1"/>
</dbReference>
<dbReference type="InterPro" id="IPR011993">
    <property type="entry name" value="PH-like_dom_sf"/>
</dbReference>
<dbReference type="PROSITE" id="PS50003">
    <property type="entry name" value="PH_DOMAIN"/>
    <property type="match status" value="2"/>
</dbReference>
<dbReference type="InterPro" id="IPR001849">
    <property type="entry name" value="PH_domain"/>
</dbReference>
<feature type="compositionally biased region" description="Low complexity" evidence="1">
    <location>
        <begin position="32"/>
        <end position="45"/>
    </location>
</feature>
<feature type="compositionally biased region" description="Low complexity" evidence="1">
    <location>
        <begin position="554"/>
        <end position="568"/>
    </location>
</feature>
<evidence type="ECO:0000259" key="2">
    <source>
        <dbReference type="PROSITE" id="PS50003"/>
    </source>
</evidence>
<accession>A0A2S5BHZ5</accession>
<name>A0A2S5BHZ5_9BASI</name>
<dbReference type="PANTHER" id="PTHR14336:SF8">
    <property type="entry name" value="PROTEIN OPY1"/>
    <property type="match status" value="1"/>
</dbReference>
<feature type="compositionally biased region" description="Low complexity" evidence="1">
    <location>
        <begin position="455"/>
        <end position="470"/>
    </location>
</feature>
<gene>
    <name evidence="3" type="ORF">BMF94_0571</name>
</gene>
<dbReference type="Gene3D" id="2.30.29.30">
    <property type="entry name" value="Pleckstrin-homology domain (PH domain)/Phosphotyrosine-binding domain (PTB)"/>
    <property type="match status" value="2"/>
</dbReference>
<dbReference type="STRING" id="741276.A0A2S5BHZ5"/>
<feature type="region of interest" description="Disordered" evidence="1">
    <location>
        <begin position="1"/>
        <end position="91"/>
    </location>
</feature>
<comment type="caution">
    <text evidence="3">The sequence shown here is derived from an EMBL/GenBank/DDBJ whole genome shotgun (WGS) entry which is preliminary data.</text>
</comment>
<feature type="compositionally biased region" description="Low complexity" evidence="1">
    <location>
        <begin position="389"/>
        <end position="424"/>
    </location>
</feature>
<evidence type="ECO:0000256" key="1">
    <source>
        <dbReference type="SAM" id="MobiDB-lite"/>
    </source>
</evidence>
<sequence length="709" mass="73432">MTSGTEGTEDEHMSPLHRPSVPLTAISETEDALGSGSDADSDTSSLGGGGGGGAGPRSPRLGLANSKQQFMPGPGGHAIEPVRTSRDSGGLSENVTVKSGYLMKKGERRKAWKKRWFVLRGPQLAMYKTDKEYRLLRLIPLFDIHSVAPVELKKHVNAFAIVTPRRTYYVKADSNAEVKSWCQQIEAAKAEYAARTTRVSLETPTGTEHPTPVSGTPIPSPRHTMSGTVTSPLADPISARSPPTAYPQGIAIPGSSAPQASASFAPASYATTSSSFTGGGGTSAVLGTSYASTMSSFGAPATHAGSRAPPNSLVTPAPAMGSQYERTGLGLHSPSLELPGGLDARLEQLDLDGSGAIGAAPGVPSDLQRATSRRSEAAGVTPLSGPAPRGRSTSSATRTSASGVVPSGLPSGAAATSPGGAVSSSEEEDAYEPGYDYPSFSVGLAAPTTLGQSSAPTTPLAAPTQIQQTAPPTPGVASSGFTDPNRVILSGYLMKQGKRKTWRKRWFVLTSGMLMYSRSHMDQKYNRQIPLSSILDAIEYESPVPASPLAQKRSSVLTSSSATSPNGGPLLGGGGDAHNGNKALAHAFKIITPKRTYLVCAPSEEDEIKWLAALQCLVARRNQTHANPVASVPAIAPPIPPASAAATSPAEAPARRPSQSGPPPVSSRPLHGRNRSVTDAARQAVRDVELRFQGGTLTVAPTQTSPPVA</sequence>
<organism evidence="3 4">
    <name type="scientific">Rhodotorula taiwanensis</name>
    <dbReference type="NCBI Taxonomy" id="741276"/>
    <lineage>
        <taxon>Eukaryota</taxon>
        <taxon>Fungi</taxon>
        <taxon>Dikarya</taxon>
        <taxon>Basidiomycota</taxon>
        <taxon>Pucciniomycotina</taxon>
        <taxon>Microbotryomycetes</taxon>
        <taxon>Sporidiobolales</taxon>
        <taxon>Sporidiobolaceae</taxon>
        <taxon>Rhodotorula</taxon>
    </lineage>
</organism>
<dbReference type="AlphaFoldDB" id="A0A2S5BHZ5"/>
<feature type="region of interest" description="Disordered" evidence="1">
    <location>
        <begin position="298"/>
        <end position="336"/>
    </location>
</feature>
<feature type="compositionally biased region" description="Polar residues" evidence="1">
    <location>
        <begin position="695"/>
        <end position="709"/>
    </location>
</feature>
<dbReference type="EMBL" id="PJQD01000005">
    <property type="protein sequence ID" value="POY76374.1"/>
    <property type="molecule type" value="Genomic_DNA"/>
</dbReference>
<dbReference type="InterPro" id="IPR051707">
    <property type="entry name" value="PI-Interact_SigTrans_Reg"/>
</dbReference>
<feature type="compositionally biased region" description="Gly residues" evidence="1">
    <location>
        <begin position="46"/>
        <end position="55"/>
    </location>
</feature>
<proteinExistence type="predicted"/>
<feature type="region of interest" description="Disordered" evidence="1">
    <location>
        <begin position="549"/>
        <end position="575"/>
    </location>
</feature>
<dbReference type="SMART" id="SM00233">
    <property type="entry name" value="PH"/>
    <property type="match status" value="2"/>
</dbReference>
<protein>
    <recommendedName>
        <fullName evidence="2">PH domain-containing protein</fullName>
    </recommendedName>
</protein>
<keyword evidence="4" id="KW-1185">Reference proteome</keyword>
<feature type="compositionally biased region" description="Low complexity" evidence="1">
    <location>
        <begin position="642"/>
        <end position="658"/>
    </location>
</feature>
<dbReference type="Pfam" id="PF00169">
    <property type="entry name" value="PH"/>
    <property type="match status" value="2"/>
</dbReference>
<reference evidence="3 4" key="1">
    <citation type="journal article" date="2018" name="Front. Microbiol.">
        <title>Prospects for Fungal Bioremediation of Acidic Radioactive Waste Sites: Characterization and Genome Sequence of Rhodotorula taiwanensis MD1149.</title>
        <authorList>
            <person name="Tkavc R."/>
            <person name="Matrosova V.Y."/>
            <person name="Grichenko O.E."/>
            <person name="Gostincar C."/>
            <person name="Volpe R.P."/>
            <person name="Klimenkova P."/>
            <person name="Gaidamakova E.K."/>
            <person name="Zhou C.E."/>
            <person name="Stewart B.J."/>
            <person name="Lyman M.G."/>
            <person name="Malfatti S.A."/>
            <person name="Rubinfeld B."/>
            <person name="Courtot M."/>
            <person name="Singh J."/>
            <person name="Dalgard C.L."/>
            <person name="Hamilton T."/>
            <person name="Frey K.G."/>
            <person name="Gunde-Cimerman N."/>
            <person name="Dugan L."/>
            <person name="Daly M.J."/>
        </authorList>
    </citation>
    <scope>NUCLEOTIDE SEQUENCE [LARGE SCALE GENOMIC DNA]</scope>
    <source>
        <strain evidence="3 4">MD1149</strain>
    </source>
</reference>
<dbReference type="OrthoDB" id="2157866at2759"/>
<feature type="region of interest" description="Disordered" evidence="1">
    <location>
        <begin position="448"/>
        <end position="481"/>
    </location>
</feature>
<dbReference type="FunFam" id="2.30.29.30:FF:000286">
    <property type="entry name" value="PH-protein kinase domain containing protein"/>
    <property type="match status" value="1"/>
</dbReference>
<evidence type="ECO:0000313" key="4">
    <source>
        <dbReference type="Proteomes" id="UP000237144"/>
    </source>
</evidence>
<feature type="region of interest" description="Disordered" evidence="1">
    <location>
        <begin position="201"/>
        <end position="252"/>
    </location>
</feature>
<feature type="domain" description="PH" evidence="2">
    <location>
        <begin position="95"/>
        <end position="190"/>
    </location>
</feature>